<feature type="domain" description="Glycosyltransferase 2-like" evidence="1">
    <location>
        <begin position="6"/>
        <end position="131"/>
    </location>
</feature>
<dbReference type="RefSeq" id="WP_183226635.1">
    <property type="nucleotide sequence ID" value="NZ_BMPW01000027.1"/>
</dbReference>
<dbReference type="AlphaFoldDB" id="A0A7W5AQM4"/>
<evidence type="ECO:0000313" key="3">
    <source>
        <dbReference type="Proteomes" id="UP000590749"/>
    </source>
</evidence>
<dbReference type="SUPFAM" id="SSF53448">
    <property type="entry name" value="Nucleotide-diphospho-sugar transferases"/>
    <property type="match status" value="1"/>
</dbReference>
<dbReference type="CDD" id="cd00761">
    <property type="entry name" value="Glyco_tranf_GTA_type"/>
    <property type="match status" value="1"/>
</dbReference>
<name>A0A7W5AQM4_9ACTN</name>
<dbReference type="Gene3D" id="3.90.550.10">
    <property type="entry name" value="Spore Coat Polysaccharide Biosynthesis Protein SpsA, Chain A"/>
    <property type="match status" value="1"/>
</dbReference>
<evidence type="ECO:0000313" key="2">
    <source>
        <dbReference type="EMBL" id="MBB3100588.1"/>
    </source>
</evidence>
<accession>A0A7W5AQM4</accession>
<dbReference type="PANTHER" id="PTHR22916">
    <property type="entry name" value="GLYCOSYLTRANSFERASE"/>
    <property type="match status" value="1"/>
</dbReference>
<organism evidence="2 3">
    <name type="scientific">Actinoplanes campanulatus</name>
    <dbReference type="NCBI Taxonomy" id="113559"/>
    <lineage>
        <taxon>Bacteria</taxon>
        <taxon>Bacillati</taxon>
        <taxon>Actinomycetota</taxon>
        <taxon>Actinomycetes</taxon>
        <taxon>Micromonosporales</taxon>
        <taxon>Micromonosporaceae</taxon>
        <taxon>Actinoplanes</taxon>
    </lineage>
</organism>
<sequence>MFPRLSIVVPYYDVERYLAACLDSLARQTFRDFEVVLVDDGSRDGSAEIARAFCAADPRFRLVTSANQGLGPARNLGVEHAQGEYLTFVDSDDLVPRHAYEMLIRSLDRTSSSLAGGNARRFNNTAGVRQSYVHRFAFAADRPATHVLEFPGLAIDRMVWNKVYRRRFWDQFAYRFPAIRYEDYPVTLKAHLDAVTVDCLAAPTYYWRERESGESITQQKFVFGNLEDRVVSAEMVLDMVDRRAPELRPEVHHHLAQIDLTTVVQAFAAAAEHEVPALLGLGRRLTGRLDEQVLERVPAFQRLEYYALRSGDVELLQRLARFRADGGLAAGVRADRHPILPWRYRSAYPGSRDATGVPADVYRLARKELELRAAATHLEWADDALVLRGTAEILHMPADDDATLRMTLLAGLRATPLRVRRIPVPGGGERVTGFETRVPRSVLAAIPRQRGSVRLMATMRSGPVRRRSLLGLQTLYPVGARIGDAWFQPARAPDGRMQLRRIAGEAELTGAVADGDALVLSGRLPSGTAARELVLSRAARDVRVPLEAGPDGTFTARIPVRAVVDATSPDDPFLGRTLLIPKIGDSLLLITGLSGAVSVPYGDRVLSIARSPGQYLNLVEAPSTVSASAITVDGDVITVSGPRWDGVDYRRIVWRRFQPNSDDAVDAPCAMTLDPGRWAARLDTAALEPADEADWTLFAGDYAVQAETFALTSLPRRLAGHLLYTRAGTLHLETS</sequence>
<proteinExistence type="predicted"/>
<dbReference type="InterPro" id="IPR029044">
    <property type="entry name" value="Nucleotide-diphossugar_trans"/>
</dbReference>
<dbReference type="EC" id="2.7.8.12" evidence="2"/>
<dbReference type="GO" id="GO:0016758">
    <property type="term" value="F:hexosyltransferase activity"/>
    <property type="evidence" value="ECO:0007669"/>
    <property type="project" value="UniProtKB-ARBA"/>
</dbReference>
<protein>
    <submittedName>
        <fullName evidence="2">CDP-glycerol glycerophosphotransferase</fullName>
        <ecNumber evidence="2">2.7.8.12</ecNumber>
    </submittedName>
</protein>
<dbReference type="Pfam" id="PF00535">
    <property type="entry name" value="Glycos_transf_2"/>
    <property type="match status" value="1"/>
</dbReference>
<comment type="caution">
    <text evidence="2">The sequence shown here is derived from an EMBL/GenBank/DDBJ whole genome shotgun (WGS) entry which is preliminary data.</text>
</comment>
<dbReference type="EMBL" id="JACHXF010000026">
    <property type="protein sequence ID" value="MBB3100588.1"/>
    <property type="molecule type" value="Genomic_DNA"/>
</dbReference>
<gene>
    <name evidence="2" type="ORF">FHR83_008313</name>
</gene>
<dbReference type="GO" id="GO:0047355">
    <property type="term" value="F:CDP-glycerol glycerophosphotransferase activity"/>
    <property type="evidence" value="ECO:0007669"/>
    <property type="project" value="UniProtKB-EC"/>
</dbReference>
<dbReference type="InterPro" id="IPR001173">
    <property type="entry name" value="Glyco_trans_2-like"/>
</dbReference>
<reference evidence="2 3" key="1">
    <citation type="submission" date="2020-08" db="EMBL/GenBank/DDBJ databases">
        <title>Genomic Encyclopedia of Type Strains, Phase III (KMG-III): the genomes of soil and plant-associated and newly described type strains.</title>
        <authorList>
            <person name="Whitman W."/>
        </authorList>
    </citation>
    <scope>NUCLEOTIDE SEQUENCE [LARGE SCALE GENOMIC DNA]</scope>
    <source>
        <strain evidence="2 3">CECT 3287</strain>
    </source>
</reference>
<dbReference type="Proteomes" id="UP000590749">
    <property type="component" value="Unassembled WGS sequence"/>
</dbReference>
<keyword evidence="3" id="KW-1185">Reference proteome</keyword>
<evidence type="ECO:0000259" key="1">
    <source>
        <dbReference type="Pfam" id="PF00535"/>
    </source>
</evidence>
<keyword evidence="2" id="KW-0808">Transferase</keyword>
<dbReference type="PANTHER" id="PTHR22916:SF3">
    <property type="entry name" value="UDP-GLCNAC:BETAGAL BETA-1,3-N-ACETYLGLUCOSAMINYLTRANSFERASE-LIKE PROTEIN 1"/>
    <property type="match status" value="1"/>
</dbReference>